<dbReference type="InterPro" id="IPR002524">
    <property type="entry name" value="Cation_efflux"/>
</dbReference>
<evidence type="ECO:0000256" key="1">
    <source>
        <dbReference type="ARBA" id="ARBA00004141"/>
    </source>
</evidence>
<comment type="subcellular location">
    <subcellularLocation>
        <location evidence="1">Membrane</location>
        <topology evidence="1">Multi-pass membrane protein</topology>
    </subcellularLocation>
</comment>
<feature type="transmembrane region" description="Helical" evidence="7">
    <location>
        <begin position="12"/>
        <end position="30"/>
    </location>
</feature>
<dbReference type="Proteomes" id="UP001359886">
    <property type="component" value="Unassembled WGS sequence"/>
</dbReference>
<feature type="transmembrane region" description="Helical" evidence="7">
    <location>
        <begin position="192"/>
        <end position="211"/>
    </location>
</feature>
<feature type="domain" description="Cation efflux protein transmembrane" evidence="8">
    <location>
        <begin position="11"/>
        <end position="217"/>
    </location>
</feature>
<dbReference type="Gene3D" id="1.20.1510.10">
    <property type="entry name" value="Cation efflux protein transmembrane domain"/>
    <property type="match status" value="1"/>
</dbReference>
<proteinExistence type="predicted"/>
<feature type="transmembrane region" description="Helical" evidence="7">
    <location>
        <begin position="112"/>
        <end position="134"/>
    </location>
</feature>
<dbReference type="SUPFAM" id="SSF160240">
    <property type="entry name" value="Cation efflux protein cytoplasmic domain-like"/>
    <property type="match status" value="1"/>
</dbReference>
<dbReference type="AlphaFoldDB" id="A0AAW9RL33"/>
<evidence type="ECO:0000313" key="9">
    <source>
        <dbReference type="EMBL" id="MEJ8568241.1"/>
    </source>
</evidence>
<sequence length="301" mass="33210">MSAPDSLKSILFAFFANLSIAIAKGVAAIFTGSGAMLAETIHSLADSGNQLLLILGLRQTRRDPTDEHPLGFGKSIYFWSFLVAVILFTIGGMFSVYEGIHKLQHPEPLSHAWVAFAVLSFAIVAESISLWGCMREVNKERHGRNLWQWFRQSRTSALIVVFGEDIAALLGLVLALLAVLVSVLTGNPLWDALGTITIGVLLIIIAVFIAIEVKQLLIGQSVEPRQLDQMRAFLQEHRDVDDVYNLLTLQFGPDAVVAVKARMTPQASDVALVESINGVELAFREQFPSVRWLFFEPDVHD</sequence>
<dbReference type="InterPro" id="IPR036837">
    <property type="entry name" value="Cation_efflux_CTD_sf"/>
</dbReference>
<feature type="transmembrane region" description="Helical" evidence="7">
    <location>
        <begin position="76"/>
        <end position="97"/>
    </location>
</feature>
<evidence type="ECO:0000259" key="8">
    <source>
        <dbReference type="Pfam" id="PF01545"/>
    </source>
</evidence>
<accession>A0AAW9RL33</accession>
<organism evidence="9 10">
    <name type="scientific">Elongatibacter sediminis</name>
    <dbReference type="NCBI Taxonomy" id="3119006"/>
    <lineage>
        <taxon>Bacteria</taxon>
        <taxon>Pseudomonadati</taxon>
        <taxon>Pseudomonadota</taxon>
        <taxon>Gammaproteobacteria</taxon>
        <taxon>Chromatiales</taxon>
        <taxon>Wenzhouxiangellaceae</taxon>
        <taxon>Elongatibacter</taxon>
    </lineage>
</organism>
<dbReference type="GO" id="GO:0006829">
    <property type="term" value="P:zinc ion transport"/>
    <property type="evidence" value="ECO:0007669"/>
    <property type="project" value="UniProtKB-KW"/>
</dbReference>
<keyword evidence="2" id="KW-0813">Transport</keyword>
<name>A0AAW9RL33_9GAMM</name>
<evidence type="ECO:0000256" key="4">
    <source>
        <dbReference type="ARBA" id="ARBA00022906"/>
    </source>
</evidence>
<dbReference type="EMBL" id="JAZHOG010000007">
    <property type="protein sequence ID" value="MEJ8568241.1"/>
    <property type="molecule type" value="Genomic_DNA"/>
</dbReference>
<dbReference type="SUPFAM" id="SSF161111">
    <property type="entry name" value="Cation efflux protein transmembrane domain-like"/>
    <property type="match status" value="1"/>
</dbReference>
<dbReference type="Pfam" id="PF01545">
    <property type="entry name" value="Cation_efflux"/>
    <property type="match status" value="1"/>
</dbReference>
<dbReference type="GO" id="GO:0016020">
    <property type="term" value="C:membrane"/>
    <property type="evidence" value="ECO:0007669"/>
    <property type="project" value="UniProtKB-SubCell"/>
</dbReference>
<evidence type="ECO:0000256" key="5">
    <source>
        <dbReference type="ARBA" id="ARBA00022989"/>
    </source>
</evidence>
<evidence type="ECO:0000256" key="2">
    <source>
        <dbReference type="ARBA" id="ARBA00022448"/>
    </source>
</evidence>
<dbReference type="PANTHER" id="PTHR13414:SF9">
    <property type="entry name" value="PROTON-COUPLED ZINC ANTIPORTER SLC30A9, MITOCHONDRIAL"/>
    <property type="match status" value="1"/>
</dbReference>
<protein>
    <submittedName>
        <fullName evidence="9">Cation diffusion facilitator family transporter</fullName>
    </submittedName>
</protein>
<keyword evidence="3 7" id="KW-0812">Transmembrane</keyword>
<evidence type="ECO:0000313" key="10">
    <source>
        <dbReference type="Proteomes" id="UP001359886"/>
    </source>
</evidence>
<feature type="transmembrane region" description="Helical" evidence="7">
    <location>
        <begin position="155"/>
        <end position="180"/>
    </location>
</feature>
<keyword evidence="4" id="KW-0406">Ion transport</keyword>
<dbReference type="GO" id="GO:0008324">
    <property type="term" value="F:monoatomic cation transmembrane transporter activity"/>
    <property type="evidence" value="ECO:0007669"/>
    <property type="project" value="InterPro"/>
</dbReference>
<dbReference type="NCBIfam" id="TIGR01297">
    <property type="entry name" value="CDF"/>
    <property type="match status" value="1"/>
</dbReference>
<dbReference type="RefSeq" id="WP_354695562.1">
    <property type="nucleotide sequence ID" value="NZ_JAZHOG010000007.1"/>
</dbReference>
<keyword evidence="5 7" id="KW-1133">Transmembrane helix</keyword>
<comment type="caution">
    <text evidence="9">The sequence shown here is derived from an EMBL/GenBank/DDBJ whole genome shotgun (WGS) entry which is preliminary data.</text>
</comment>
<evidence type="ECO:0000256" key="3">
    <source>
        <dbReference type="ARBA" id="ARBA00022692"/>
    </source>
</evidence>
<reference evidence="9 10" key="1">
    <citation type="submission" date="2024-02" db="EMBL/GenBank/DDBJ databases">
        <title>A novel Wenzhouxiangellaceae bacterium, isolated from coastal sediments.</title>
        <authorList>
            <person name="Du Z.-J."/>
            <person name="Ye Y.-Q."/>
            <person name="Zhang X.-Y."/>
        </authorList>
    </citation>
    <scope>NUCLEOTIDE SEQUENCE [LARGE SCALE GENOMIC DNA]</scope>
    <source>
        <strain evidence="9 10">CH-27</strain>
    </source>
</reference>
<keyword evidence="4" id="KW-0864">Zinc transport</keyword>
<dbReference type="PANTHER" id="PTHR13414">
    <property type="entry name" value="HUEL-CATION TRANSPORTER"/>
    <property type="match status" value="1"/>
</dbReference>
<evidence type="ECO:0000256" key="7">
    <source>
        <dbReference type="SAM" id="Phobius"/>
    </source>
</evidence>
<keyword evidence="6 7" id="KW-0472">Membrane</keyword>
<gene>
    <name evidence="9" type="ORF">V3330_11445</name>
</gene>
<evidence type="ECO:0000256" key="6">
    <source>
        <dbReference type="ARBA" id="ARBA00023136"/>
    </source>
</evidence>
<keyword evidence="4" id="KW-0862">Zinc</keyword>
<dbReference type="InterPro" id="IPR040177">
    <property type="entry name" value="SLC30A9"/>
</dbReference>
<dbReference type="InterPro" id="IPR027469">
    <property type="entry name" value="Cation_efflux_TMD_sf"/>
</dbReference>
<keyword evidence="10" id="KW-1185">Reference proteome</keyword>
<dbReference type="InterPro" id="IPR058533">
    <property type="entry name" value="Cation_efflux_TM"/>
</dbReference>